<gene>
    <name evidence="1" type="ORF">MCYG_01478</name>
</gene>
<keyword evidence="2" id="KW-1185">Reference proteome</keyword>
<evidence type="ECO:0000313" key="2">
    <source>
        <dbReference type="Proteomes" id="UP000002035"/>
    </source>
</evidence>
<dbReference type="EMBL" id="DS995702">
    <property type="protein sequence ID" value="EEQ28659.1"/>
    <property type="molecule type" value="Genomic_DNA"/>
</dbReference>
<organism evidence="1 2">
    <name type="scientific">Arthroderma otae (strain ATCC MYA-4605 / CBS 113480)</name>
    <name type="common">Microsporum canis</name>
    <dbReference type="NCBI Taxonomy" id="554155"/>
    <lineage>
        <taxon>Eukaryota</taxon>
        <taxon>Fungi</taxon>
        <taxon>Dikarya</taxon>
        <taxon>Ascomycota</taxon>
        <taxon>Pezizomycotina</taxon>
        <taxon>Eurotiomycetes</taxon>
        <taxon>Eurotiomycetidae</taxon>
        <taxon>Onygenales</taxon>
        <taxon>Arthrodermataceae</taxon>
        <taxon>Microsporum</taxon>
    </lineage>
</organism>
<dbReference type="GeneID" id="9230682"/>
<dbReference type="RefSeq" id="XP_002848544.1">
    <property type="nucleotide sequence ID" value="XM_002848498.1"/>
</dbReference>
<dbReference type="AlphaFoldDB" id="C5FH29"/>
<accession>C5FH29</accession>
<proteinExistence type="predicted"/>
<sequence length="111" mass="12343">MSPSRLLPILSLREDYPKPVAHIRRVESCGQMGLINTNRGINQDLIWENTPDRWCHLADLFAPNVGLNSCEKYSSGYQSVRVKGKVLASINSEIQLVYLTLSVAICVLVAS</sequence>
<name>C5FH29_ARTOC</name>
<reference evidence="2" key="1">
    <citation type="journal article" date="2012" name="MBio">
        <title>Comparative genome analysis of Trichophyton rubrum and related dermatophytes reveals candidate genes involved in infection.</title>
        <authorList>
            <person name="Martinez D.A."/>
            <person name="Oliver B.G."/>
            <person name="Graeser Y."/>
            <person name="Goldberg J.M."/>
            <person name="Li W."/>
            <person name="Martinez-Rossi N.M."/>
            <person name="Monod M."/>
            <person name="Shelest E."/>
            <person name="Barton R.C."/>
            <person name="Birch E."/>
            <person name="Brakhage A.A."/>
            <person name="Chen Z."/>
            <person name="Gurr S.J."/>
            <person name="Heiman D."/>
            <person name="Heitman J."/>
            <person name="Kosti I."/>
            <person name="Rossi A."/>
            <person name="Saif S."/>
            <person name="Samalova M."/>
            <person name="Saunders C.W."/>
            <person name="Shea T."/>
            <person name="Summerbell R.C."/>
            <person name="Xu J."/>
            <person name="Young S."/>
            <person name="Zeng Q."/>
            <person name="Birren B.W."/>
            <person name="Cuomo C.A."/>
            <person name="White T.C."/>
        </authorList>
    </citation>
    <scope>NUCLEOTIDE SEQUENCE [LARGE SCALE GENOMIC DNA]</scope>
    <source>
        <strain evidence="2">ATCC MYA-4605 / CBS 113480</strain>
    </source>
</reference>
<dbReference type="VEuPathDB" id="FungiDB:MCYG_01478"/>
<evidence type="ECO:0000313" key="1">
    <source>
        <dbReference type="EMBL" id="EEQ28659.1"/>
    </source>
</evidence>
<protein>
    <submittedName>
        <fullName evidence="1">Uncharacterized protein</fullName>
    </submittedName>
</protein>
<dbReference type="Proteomes" id="UP000002035">
    <property type="component" value="Unassembled WGS sequence"/>
</dbReference>
<dbReference type="HOGENOM" id="CLU_2157775_0_0_1"/>